<comment type="caution">
    <text evidence="4">The sequence shown here is derived from an EMBL/GenBank/DDBJ whole genome shotgun (WGS) entry which is preliminary data.</text>
</comment>
<evidence type="ECO:0000256" key="2">
    <source>
        <dbReference type="ARBA" id="ARBA00022833"/>
    </source>
</evidence>
<organism evidence="4 5">
    <name type="scientific">Dendrobium chrysotoxum</name>
    <name type="common">Orchid</name>
    <dbReference type="NCBI Taxonomy" id="161865"/>
    <lineage>
        <taxon>Eukaryota</taxon>
        <taxon>Viridiplantae</taxon>
        <taxon>Streptophyta</taxon>
        <taxon>Embryophyta</taxon>
        <taxon>Tracheophyta</taxon>
        <taxon>Spermatophyta</taxon>
        <taxon>Magnoliopsida</taxon>
        <taxon>Liliopsida</taxon>
        <taxon>Asparagales</taxon>
        <taxon>Orchidaceae</taxon>
        <taxon>Epidendroideae</taxon>
        <taxon>Malaxideae</taxon>
        <taxon>Dendrobiinae</taxon>
        <taxon>Dendrobium</taxon>
    </lineage>
</organism>
<protein>
    <submittedName>
        <fullName evidence="4">Uncharacterized protein</fullName>
    </submittedName>
</protein>
<evidence type="ECO:0000256" key="3">
    <source>
        <dbReference type="SAM" id="MobiDB-lite"/>
    </source>
</evidence>
<keyword evidence="5" id="KW-1185">Reference proteome</keyword>
<accession>A0AAV7G5H7</accession>
<feature type="region of interest" description="Disordered" evidence="3">
    <location>
        <begin position="1028"/>
        <end position="1066"/>
    </location>
</feature>
<dbReference type="GO" id="GO:0061630">
    <property type="term" value="F:ubiquitin protein ligase activity"/>
    <property type="evidence" value="ECO:0007669"/>
    <property type="project" value="TreeGrafter"/>
</dbReference>
<keyword evidence="1" id="KW-0863">Zinc-finger</keyword>
<dbReference type="GO" id="GO:0016567">
    <property type="term" value="P:protein ubiquitination"/>
    <property type="evidence" value="ECO:0007669"/>
    <property type="project" value="TreeGrafter"/>
</dbReference>
<dbReference type="SUPFAM" id="SSF57903">
    <property type="entry name" value="FYVE/PHD zinc finger"/>
    <property type="match status" value="1"/>
</dbReference>
<feature type="compositionally biased region" description="Basic and acidic residues" evidence="3">
    <location>
        <begin position="1029"/>
        <end position="1045"/>
    </location>
</feature>
<sequence length="1391" mass="153831">MTFDTKDKVEQQLTKQIDQTVRLKQISTSTPYKCKRMDLQWGNDGESESIGIEDEDCNSLNKRDVGYVSTLFCFACIDNWAIITNLCPICKNEFQHITCLPVYDTIRSIRLEEHPPSRHEDWSFQGKNNTLSFPSYYISEDAVKCLENDGCKIRSMMQETEDDLSFDTSIACDSYHAFCVGFNPEFTSENSWLCPRCINNEVPQKLGAVSLQSSLRSSAPQTAEIGWTVDPSLSGKVSVSVDAGETAVVVSMIEGKQKTDCGTSFFDWLDSKKDLVIEKSSLYSDFENSETDFKLNDGSCIQVSQNSLLFSDDKEHHTNASDVDSSSECFFDISPEIIDFQPYADLKEATISSFFDDPSSNKRRNDISESQQPPTLQDVPFSLSYSEANDKGITINALATSLSVYSDVYMDSSSVAHGTPKAKDEPDNSSDNIIGTCSTAPSPSSVDNMVTSCNEDMVVDIFQKNREGCNLTEKPTMNMTCTINMNENNVCNRKKEPETVYPMKKLKLDGKSKAFPTGNQSALSSLDLSQVCSRENRGARLRYAKKDEAEAPDIMSIVQESYRTSHDMPAEMKVANKSIGNKDGACGLRVKKIMRRVGEKNESSIIAQELGKEIREVVQHKASKGGGKSGFDEKLLEAFRAAIVRPKTKLTSRSELVHIGAKKPLLIKGKKRENLTKKIYGTASGRRRHAWARDLEIEFWKHRCRRAQPDKVETLQSVLELLKKATDPNWNSSMEQDSHEESKDSILSRVYIADASLFPRKDDIKPLSALSGSSQLDNHIQEKEGSSGSIARGPLNDDKNSKKNSIQISKNSLQLKANYCDSIGKNIHSSRFPGETSNCKANSCQAAAADSIQSSGSSGSKESIATSKEHSCLSDAKTDKRKWALEVLARKTASSNLNASNKGQEDGDFLKGKYPLLAQLPQDMRPVLASTRHNKVSGSVRQVQLYRITEHYLRRANLPVIRRTAETELAVADAVNVEKDIFERSNSKLVYVNLCSLAVSQLVNKPVSPEENVSNSPKAALMISNEVAEGTKSDTEADNKPESSERNVSNSTLPTSEVSNEALGERSFSPKVGGWSNVEEALKMAGLFSDSPPSSPYGATNISNEDESTQENVNEGINYDAQSNVLHSMDTEGDVSMTQNPGKAVAAYDCINVAVKLPLDLSKSLEEQKESEPGNSQADHRMENVLPRNMPERGVFDEPLEECEGDNKDHPMGQISDEAVKVLNKPLVIGEDPNPISGLKENCILNDATRVSVTVTENCTSGPDGGSAHVDETFAGIENLETHSREDLQNNPDICDTIPSEEIAKLTNGKSDLTISISKKVEAYIKEHIRPLCKSGVITIEQYRWAVGKTLDKVMKFHHKAKNANFLIREGEKVKKLAEQYVEAAQQRELR</sequence>
<dbReference type="PANTHER" id="PTHR15315:SF26">
    <property type="entry name" value="E3 UBIQUITIN-PROTEIN LIGASE NRDP1"/>
    <property type="match status" value="1"/>
</dbReference>
<feature type="region of interest" description="Disordered" evidence="3">
    <location>
        <begin position="355"/>
        <end position="379"/>
    </location>
</feature>
<keyword evidence="1" id="KW-0479">Metal-binding</keyword>
<reference evidence="4 5" key="1">
    <citation type="journal article" date="2021" name="Hortic Res">
        <title>Chromosome-scale assembly of the Dendrobium chrysotoxum genome enhances the understanding of orchid evolution.</title>
        <authorList>
            <person name="Zhang Y."/>
            <person name="Zhang G.Q."/>
            <person name="Zhang D."/>
            <person name="Liu X.D."/>
            <person name="Xu X.Y."/>
            <person name="Sun W.H."/>
            <person name="Yu X."/>
            <person name="Zhu X."/>
            <person name="Wang Z.W."/>
            <person name="Zhao X."/>
            <person name="Zhong W.Y."/>
            <person name="Chen H."/>
            <person name="Yin W.L."/>
            <person name="Huang T."/>
            <person name="Niu S.C."/>
            <person name="Liu Z.J."/>
        </authorList>
    </citation>
    <scope>NUCLEOTIDE SEQUENCE [LARGE SCALE GENOMIC DNA]</scope>
    <source>
        <strain evidence="4">Lindl</strain>
    </source>
</reference>
<evidence type="ECO:0000313" key="4">
    <source>
        <dbReference type="EMBL" id="KAH0451012.1"/>
    </source>
</evidence>
<dbReference type="EMBL" id="JAGFBR010000018">
    <property type="protein sequence ID" value="KAH0451012.1"/>
    <property type="molecule type" value="Genomic_DNA"/>
</dbReference>
<proteinExistence type="predicted"/>
<dbReference type="Proteomes" id="UP000775213">
    <property type="component" value="Unassembled WGS sequence"/>
</dbReference>
<name>A0AAV7G5H7_DENCH</name>
<dbReference type="PANTHER" id="PTHR15315">
    <property type="entry name" value="RING FINGER PROTEIN 41, 151"/>
    <property type="match status" value="1"/>
</dbReference>
<gene>
    <name evidence="4" type="ORF">IEQ34_021704</name>
</gene>
<feature type="compositionally biased region" description="Low complexity" evidence="3">
    <location>
        <begin position="851"/>
        <end position="866"/>
    </location>
</feature>
<evidence type="ECO:0000256" key="1">
    <source>
        <dbReference type="ARBA" id="ARBA00022771"/>
    </source>
</evidence>
<feature type="region of interest" description="Disordered" evidence="3">
    <location>
        <begin position="851"/>
        <end position="871"/>
    </location>
</feature>
<keyword evidence="2" id="KW-0862">Zinc</keyword>
<feature type="compositionally biased region" description="Polar residues" evidence="3">
    <location>
        <begin position="1046"/>
        <end position="1059"/>
    </location>
</feature>
<dbReference type="InterPro" id="IPR011011">
    <property type="entry name" value="Znf_FYVE_PHD"/>
</dbReference>
<dbReference type="GO" id="GO:0008270">
    <property type="term" value="F:zinc ion binding"/>
    <property type="evidence" value="ECO:0007669"/>
    <property type="project" value="UniProtKB-KW"/>
</dbReference>
<evidence type="ECO:0000313" key="5">
    <source>
        <dbReference type="Proteomes" id="UP000775213"/>
    </source>
</evidence>
<feature type="region of interest" description="Disordered" evidence="3">
    <location>
        <begin position="769"/>
        <end position="804"/>
    </location>
</feature>